<evidence type="ECO:0008006" key="3">
    <source>
        <dbReference type="Google" id="ProtNLM"/>
    </source>
</evidence>
<evidence type="ECO:0000313" key="2">
    <source>
        <dbReference type="Proteomes" id="UP000031258"/>
    </source>
</evidence>
<dbReference type="EMBL" id="JSWE01000242">
    <property type="protein sequence ID" value="KIE04061.1"/>
    <property type="molecule type" value="Genomic_DNA"/>
</dbReference>
<organism evidence="1 2">
    <name type="scientific">Candidatus Jidaibacter acanthamoebae</name>
    <dbReference type="NCBI Taxonomy" id="86105"/>
    <lineage>
        <taxon>Bacteria</taxon>
        <taxon>Pseudomonadati</taxon>
        <taxon>Pseudomonadota</taxon>
        <taxon>Alphaproteobacteria</taxon>
        <taxon>Rickettsiales</taxon>
        <taxon>Candidatus Midichloriaceae</taxon>
        <taxon>Candidatus Jidaibacter</taxon>
    </lineage>
</organism>
<name>A0A0C1MW28_9RICK</name>
<protein>
    <recommendedName>
        <fullName evidence="3">Transposase</fullName>
    </recommendedName>
</protein>
<reference evidence="1 2" key="1">
    <citation type="submission" date="2014-11" db="EMBL/GenBank/DDBJ databases">
        <title>A Rickettsiales Symbiont of Amoebae With Ancient Features.</title>
        <authorList>
            <person name="Schulz F."/>
            <person name="Martijn J."/>
            <person name="Wascher F."/>
            <person name="Kostanjsek R."/>
            <person name="Ettema T.J."/>
            <person name="Horn M."/>
        </authorList>
    </citation>
    <scope>NUCLEOTIDE SEQUENCE [LARGE SCALE GENOMIC DNA]</scope>
    <source>
        <strain evidence="1 2">UWC36</strain>
    </source>
</reference>
<proteinExistence type="predicted"/>
<keyword evidence="2" id="KW-1185">Reference proteome</keyword>
<dbReference type="AlphaFoldDB" id="A0A0C1MW28"/>
<sequence>MMKEERGLNLCLSTIYRWVQHYGPEIQKKVNSYSIWWMLLSIKLNTTHKCYILDSKHGIITVKADYLIIVNLKHFPDKKNIYTQVISPGEFLAL</sequence>
<comment type="caution">
    <text evidence="1">The sequence shown here is derived from an EMBL/GenBank/DDBJ whole genome shotgun (WGS) entry which is preliminary data.</text>
</comment>
<gene>
    <name evidence="1" type="ORF">NF27_KA00020</name>
</gene>
<accession>A0A0C1MW28</accession>
<evidence type="ECO:0000313" key="1">
    <source>
        <dbReference type="EMBL" id="KIE04061.1"/>
    </source>
</evidence>
<dbReference type="Proteomes" id="UP000031258">
    <property type="component" value="Unassembled WGS sequence"/>
</dbReference>